<proteinExistence type="inferred from homology"/>
<dbReference type="EMBL" id="JBDKXB010000014">
    <property type="protein sequence ID" value="MEY6433021.1"/>
    <property type="molecule type" value="Genomic_DNA"/>
</dbReference>
<evidence type="ECO:0000256" key="3">
    <source>
        <dbReference type="ARBA" id="ARBA00022691"/>
    </source>
</evidence>
<evidence type="ECO:0000256" key="1">
    <source>
        <dbReference type="ARBA" id="ARBA00022603"/>
    </source>
</evidence>
<evidence type="ECO:0000256" key="5">
    <source>
        <dbReference type="HAMAP-Rule" id="MF_02126"/>
    </source>
</evidence>
<evidence type="ECO:0000259" key="6">
    <source>
        <dbReference type="Pfam" id="PF05175"/>
    </source>
</evidence>
<sequence>MCDGSTIGSVIAAASARLGHLTDTDPRQEAERLLGLATGLPRTQILAWPERTLTAHAIAAFAALVARRADDEPFAYLSGRQGFWTLELETDPTTLIPRPETEGLVDLALRRLPVDRPLLVADLGTGTGAIAAALASERPAWRLIATDTCRAALRVAGTNCTRLGLRNVTLVAADWLNPFGHATFDAVLTNPPYIAEQDPHLDRGGLRFEPRSALVSGHDGLMAIRRIVRDAFGRLHPSGLLAIEHGFDQGPAVRALLAAAGYRDVVTEHDLAGLERITSALRPPTKASNHYAP</sequence>
<comment type="catalytic activity">
    <reaction evidence="4 5">
        <text>L-glutaminyl-[peptide chain release factor] + S-adenosyl-L-methionine = N(5)-methyl-L-glutaminyl-[peptide chain release factor] + S-adenosyl-L-homocysteine + H(+)</text>
        <dbReference type="Rhea" id="RHEA:42896"/>
        <dbReference type="Rhea" id="RHEA-COMP:10271"/>
        <dbReference type="Rhea" id="RHEA-COMP:10272"/>
        <dbReference type="ChEBI" id="CHEBI:15378"/>
        <dbReference type="ChEBI" id="CHEBI:30011"/>
        <dbReference type="ChEBI" id="CHEBI:57856"/>
        <dbReference type="ChEBI" id="CHEBI:59789"/>
        <dbReference type="ChEBI" id="CHEBI:61891"/>
        <dbReference type="EC" id="2.1.1.297"/>
    </reaction>
</comment>
<accession>A0ABV4BEV3</accession>
<evidence type="ECO:0000313" key="8">
    <source>
        <dbReference type="EMBL" id="MEY6433021.1"/>
    </source>
</evidence>
<dbReference type="Gene3D" id="3.40.50.150">
    <property type="entry name" value="Vaccinia Virus protein VP39"/>
    <property type="match status" value="1"/>
</dbReference>
<reference evidence="8 9" key="1">
    <citation type="submission" date="2024-05" db="EMBL/GenBank/DDBJ databases">
        <title>Genome Sequence and Characterization of the New Strain Purple Sulfur Bacterium of Genus Thioalkalicoccus.</title>
        <authorList>
            <person name="Bryantseva I.A."/>
            <person name="Kyndt J.A."/>
            <person name="Imhoff J.F."/>
        </authorList>
    </citation>
    <scope>NUCLEOTIDE SEQUENCE [LARGE SCALE GENOMIC DNA]</scope>
    <source>
        <strain evidence="8 9">Um2</strain>
    </source>
</reference>
<evidence type="ECO:0000313" key="9">
    <source>
        <dbReference type="Proteomes" id="UP001564408"/>
    </source>
</evidence>
<feature type="binding site" evidence="5">
    <location>
        <begin position="190"/>
        <end position="193"/>
    </location>
    <ligand>
        <name>substrate</name>
    </ligand>
</feature>
<feature type="binding site" evidence="5">
    <location>
        <begin position="124"/>
        <end position="128"/>
    </location>
    <ligand>
        <name>S-adenosyl-L-methionine</name>
        <dbReference type="ChEBI" id="CHEBI:59789"/>
    </ligand>
</feature>
<feature type="domain" description="Methyltransferase small" evidence="6">
    <location>
        <begin position="109"/>
        <end position="198"/>
    </location>
</feature>
<dbReference type="InterPro" id="IPR002052">
    <property type="entry name" value="DNA_methylase_N6_adenine_CS"/>
</dbReference>
<dbReference type="InterPro" id="IPR004556">
    <property type="entry name" value="HemK-like"/>
</dbReference>
<keyword evidence="3 5" id="KW-0949">S-adenosyl-L-methionine</keyword>
<feature type="domain" description="Release factor glutamine methyltransferase N-terminal" evidence="7">
    <location>
        <begin position="11"/>
        <end position="79"/>
    </location>
</feature>
<dbReference type="Gene3D" id="1.10.8.10">
    <property type="entry name" value="DNA helicase RuvA subunit, C-terminal domain"/>
    <property type="match status" value="1"/>
</dbReference>
<dbReference type="GO" id="GO:0102559">
    <property type="term" value="F:peptide chain release factor N(5)-glutamine methyltransferase activity"/>
    <property type="evidence" value="ECO:0007669"/>
    <property type="project" value="UniProtKB-EC"/>
</dbReference>
<dbReference type="Pfam" id="PF05175">
    <property type="entry name" value="MTS"/>
    <property type="match status" value="1"/>
</dbReference>
<dbReference type="Proteomes" id="UP001564408">
    <property type="component" value="Unassembled WGS sequence"/>
</dbReference>
<comment type="caution">
    <text evidence="8">The sequence shown here is derived from an EMBL/GenBank/DDBJ whole genome shotgun (WGS) entry which is preliminary data.</text>
</comment>
<dbReference type="PROSITE" id="PS00092">
    <property type="entry name" value="N6_MTASE"/>
    <property type="match status" value="1"/>
</dbReference>
<gene>
    <name evidence="5 8" type="primary">prmC</name>
    <name evidence="8" type="ORF">ABC977_11460</name>
</gene>
<evidence type="ECO:0000256" key="4">
    <source>
        <dbReference type="ARBA" id="ARBA00048391"/>
    </source>
</evidence>
<dbReference type="CDD" id="cd02440">
    <property type="entry name" value="AdoMet_MTases"/>
    <property type="match status" value="1"/>
</dbReference>
<feature type="binding site" evidence="5">
    <location>
        <position position="147"/>
    </location>
    <ligand>
        <name>S-adenosyl-L-methionine</name>
        <dbReference type="ChEBI" id="CHEBI:59789"/>
    </ligand>
</feature>
<dbReference type="NCBIfam" id="TIGR03534">
    <property type="entry name" value="RF_mod_PrmC"/>
    <property type="match status" value="1"/>
</dbReference>
<keyword evidence="1 5" id="KW-0489">Methyltransferase</keyword>
<feature type="binding site" evidence="5">
    <location>
        <position position="190"/>
    </location>
    <ligand>
        <name>S-adenosyl-L-methionine</name>
        <dbReference type="ChEBI" id="CHEBI:59789"/>
    </ligand>
</feature>
<dbReference type="InterPro" id="IPR019874">
    <property type="entry name" value="RF_methyltr_PrmC"/>
</dbReference>
<dbReference type="HAMAP" id="MF_02126">
    <property type="entry name" value="RF_methyltr_PrmC"/>
    <property type="match status" value="1"/>
</dbReference>
<dbReference type="NCBIfam" id="TIGR00536">
    <property type="entry name" value="hemK_fam"/>
    <property type="match status" value="1"/>
</dbReference>
<evidence type="ECO:0000259" key="7">
    <source>
        <dbReference type="Pfam" id="PF17827"/>
    </source>
</evidence>
<dbReference type="Pfam" id="PF17827">
    <property type="entry name" value="PrmC_N"/>
    <property type="match status" value="1"/>
</dbReference>
<organism evidence="8 9">
    <name type="scientific">Thioalkalicoccus limnaeus</name>
    <dbReference type="NCBI Taxonomy" id="120681"/>
    <lineage>
        <taxon>Bacteria</taxon>
        <taxon>Pseudomonadati</taxon>
        <taxon>Pseudomonadota</taxon>
        <taxon>Gammaproteobacteria</taxon>
        <taxon>Chromatiales</taxon>
        <taxon>Chromatiaceae</taxon>
        <taxon>Thioalkalicoccus</taxon>
    </lineage>
</organism>
<dbReference type="PANTHER" id="PTHR18895">
    <property type="entry name" value="HEMK METHYLTRANSFERASE"/>
    <property type="match status" value="1"/>
</dbReference>
<dbReference type="InterPro" id="IPR040758">
    <property type="entry name" value="PrmC_N"/>
</dbReference>
<keyword evidence="2 5" id="KW-0808">Transferase</keyword>
<feature type="binding site" evidence="5">
    <location>
        <position position="175"/>
    </location>
    <ligand>
        <name>S-adenosyl-L-methionine</name>
        <dbReference type="ChEBI" id="CHEBI:59789"/>
    </ligand>
</feature>
<comment type="function">
    <text evidence="5">Methylates the class 1 translation termination release factors RF1/PrfA and RF2/PrfB on the glutamine residue of the universally conserved GGQ motif.</text>
</comment>
<dbReference type="GO" id="GO:0032259">
    <property type="term" value="P:methylation"/>
    <property type="evidence" value="ECO:0007669"/>
    <property type="project" value="UniProtKB-KW"/>
</dbReference>
<dbReference type="SUPFAM" id="SSF53335">
    <property type="entry name" value="S-adenosyl-L-methionine-dependent methyltransferases"/>
    <property type="match status" value="1"/>
</dbReference>
<dbReference type="PANTHER" id="PTHR18895:SF74">
    <property type="entry name" value="MTRF1L RELEASE FACTOR GLUTAMINE METHYLTRANSFERASE"/>
    <property type="match status" value="1"/>
</dbReference>
<evidence type="ECO:0000256" key="2">
    <source>
        <dbReference type="ARBA" id="ARBA00022679"/>
    </source>
</evidence>
<dbReference type="InterPro" id="IPR007848">
    <property type="entry name" value="Small_mtfrase_dom"/>
</dbReference>
<keyword evidence="9" id="KW-1185">Reference proteome</keyword>
<dbReference type="InterPro" id="IPR050320">
    <property type="entry name" value="N5-glutamine_MTase"/>
</dbReference>
<dbReference type="EC" id="2.1.1.297" evidence="5"/>
<comment type="similarity">
    <text evidence="5">Belongs to the protein N5-glutamine methyltransferase family. PrmC subfamily.</text>
</comment>
<name>A0ABV4BEV3_9GAMM</name>
<dbReference type="RefSeq" id="WP_369667404.1">
    <property type="nucleotide sequence ID" value="NZ_JBDKXB010000014.1"/>
</dbReference>
<dbReference type="InterPro" id="IPR029063">
    <property type="entry name" value="SAM-dependent_MTases_sf"/>
</dbReference>
<protein>
    <recommendedName>
        <fullName evidence="5">Release factor glutamine methyltransferase</fullName>
        <shortName evidence="5">RF MTase</shortName>
        <ecNumber evidence="5">2.1.1.297</ecNumber>
    </recommendedName>
    <alternativeName>
        <fullName evidence="5">N5-glutamine methyltransferase PrmC</fullName>
    </alternativeName>
    <alternativeName>
        <fullName evidence="5">Protein-(glutamine-N5) MTase PrmC</fullName>
    </alternativeName>
    <alternativeName>
        <fullName evidence="5">Protein-glutamine N-methyltransferase PrmC</fullName>
    </alternativeName>
</protein>